<evidence type="ECO:0000256" key="7">
    <source>
        <dbReference type="ARBA" id="ARBA00022737"/>
    </source>
</evidence>
<keyword evidence="10" id="KW-0130">Cell adhesion</keyword>
<dbReference type="SMART" id="SM00112">
    <property type="entry name" value="CA"/>
    <property type="match status" value="7"/>
</dbReference>
<dbReference type="CDD" id="cd11304">
    <property type="entry name" value="Cadherin_repeat"/>
    <property type="match status" value="7"/>
</dbReference>
<feature type="domain" description="Cadherin" evidence="20">
    <location>
        <begin position="691"/>
        <end position="804"/>
    </location>
</feature>
<evidence type="ECO:0000256" key="8">
    <source>
        <dbReference type="ARBA" id="ARBA00022782"/>
    </source>
</evidence>
<keyword evidence="6" id="KW-0732">Signal</keyword>
<keyword evidence="8" id="KW-0221">Differentiation</keyword>
<dbReference type="GO" id="GO:0060429">
    <property type="term" value="P:epithelium development"/>
    <property type="evidence" value="ECO:0007669"/>
    <property type="project" value="UniProtKB-ARBA"/>
</dbReference>
<dbReference type="Bgee" id="ENSMODG00000005125">
    <property type="expression patterns" value="Expressed in adult mammalian kidney and 11 other cell types or tissues"/>
</dbReference>
<dbReference type="GO" id="GO:0031528">
    <property type="term" value="C:microvillus membrane"/>
    <property type="evidence" value="ECO:0007669"/>
    <property type="project" value="UniProtKB-SubCell"/>
</dbReference>
<dbReference type="GO" id="GO:0007156">
    <property type="term" value="P:homophilic cell adhesion via plasma membrane adhesion molecules"/>
    <property type="evidence" value="ECO:0007669"/>
    <property type="project" value="InterPro"/>
</dbReference>
<dbReference type="FunFam" id="2.60.40.60:FF:000098">
    <property type="entry name" value="cadherin-23 isoform X1"/>
    <property type="match status" value="1"/>
</dbReference>
<sequence>MSIPGLGHLALSGTVGIRRRNYARVTLWKTFLFNRFPQDRMAWSLLVLLSCLMVSGRNFPLLCVCVPVSLCVLPPYAGTVAFWITATDPDNDSLTYDMSGRYSYFFVVNKDTGAVTLNTPLDYEVKLIPLDPGHLSFRTQNNGLSLPCGDWAPLPCSISIPTLCQVIPNTPENQKLFSIQSNGTIFLGGPLSYNNKSMFYQLKLQSCDQDKNNPLCSQTVFLTITVIDLPDLDPQFLQEPYTASIGEDAPMGTSVLTLKTMDGDKGINDLVKFSISNSTRPWFDINEQTGVITVSHSLDRELLLDEDEEVHLEVTATEIHLNIYGQEAKASTWVTIRVTDVNDHSPKFYNCILPDCDFSDDKVVTTFSGYVAEHASTRVPVSNLSIVAYDPDKGLNGTFLLSLAGPDRMAFVVSPEKVVNTGEVQVLVWQSNLVDFEKKQTMEVEVIASDSVSYMGSTATVTIHVEDINDHAPEFNKTQYTLYVYEHCPNGTVVTKDIQATDPDTDFRGHITYHLLSGNSADIFQVDPNTGEVTVKDGNQLDRELQSVYHLTLQATDGGNLTGSTILQIILLDINDNAPVVSGSYNVFVKEVEDNVTVNIQAYDNDEPNTNNSEIRFELLPGPYSNNFTLDPVTGLLKNQGPLDREAIDPLLLGKIVLTVLVYDLGEPSLNTTVNVTINVEDINDNKPVFGRATYEFHVKERLMGAYLGFVEAWDADQTDVNNRVTFSLTGDGASNFQIRSTFLGSGKNRGNMSLVSDVSLDYERPPSNFTLTVLAQNAAESNEIGSATVLVITEDVNDEAPSILASSLKDIRVFEHQGYEDELVAQVEAQDPDTNASLEIRLQEIGCFKSGTNVGLVCQDWFQLVPNGSVYINDSLAIDYEICDLVSLLLQAWDLHTAEGFPANSPNGEGSAQATISDSFSQATDKDDGVNAVLSFSIDGIEFINNDNSRVPLDGLFRIKDSHEGNIYTGIIEVVTSLDSSRQGTYQLRIRAQDNPSKDPPLSANTSLNIFTVDQRYRLRLQFSSEAVLESFDSFLIFSPSVYRSLRAKGLSYMDAYFVFSNGTALTLSDLNIGTLGPAALRILGSNCSLSLQIETLCPTFLPPHLHQLLVTQLLSLLFPSYKRKLRAVKAAKEAKKARAGLNLQGPVIPGTNLFNSEK</sequence>
<dbReference type="GO" id="GO:0030154">
    <property type="term" value="P:cell differentiation"/>
    <property type="evidence" value="ECO:0007669"/>
    <property type="project" value="UniProtKB-KW"/>
</dbReference>
<dbReference type="GeneTree" id="ENSGT00940000161160"/>
<dbReference type="FunFam" id="2.60.40.60:FF:000168">
    <property type="entry name" value="Cadherin-related family member 2"/>
    <property type="match status" value="1"/>
</dbReference>
<evidence type="ECO:0000256" key="13">
    <source>
        <dbReference type="ARBA" id="ARBA00023136"/>
    </source>
</evidence>
<evidence type="ECO:0000256" key="12">
    <source>
        <dbReference type="ARBA" id="ARBA00022989"/>
    </source>
</evidence>
<evidence type="ECO:0000256" key="6">
    <source>
        <dbReference type="ARBA" id="ARBA00022729"/>
    </source>
</evidence>
<evidence type="ECO:0000256" key="14">
    <source>
        <dbReference type="ARBA" id="ARBA00023273"/>
    </source>
</evidence>
<keyword evidence="11" id="KW-0965">Cell junction</keyword>
<dbReference type="InterPro" id="IPR002126">
    <property type="entry name" value="Cadherin-like_dom"/>
</dbReference>
<keyword evidence="22" id="KW-1185">Reference proteome</keyword>
<dbReference type="Gene3D" id="2.60.40.60">
    <property type="entry name" value="Cadherins"/>
    <property type="match status" value="9"/>
</dbReference>
<dbReference type="GO" id="GO:0070161">
    <property type="term" value="C:anchoring junction"/>
    <property type="evidence" value="ECO:0007669"/>
    <property type="project" value="UniProtKB-SubCell"/>
</dbReference>
<evidence type="ECO:0000256" key="5">
    <source>
        <dbReference type="ARBA" id="ARBA00022692"/>
    </source>
</evidence>
<evidence type="ECO:0000259" key="20">
    <source>
        <dbReference type="PROSITE" id="PS50268"/>
    </source>
</evidence>
<keyword evidence="7" id="KW-0677">Repeat</keyword>
<keyword evidence="5" id="KW-0812">Transmembrane</keyword>
<reference evidence="21" key="3">
    <citation type="submission" date="2025-09" db="UniProtKB">
        <authorList>
            <consortium name="Ensembl"/>
        </authorList>
    </citation>
    <scope>IDENTIFICATION</scope>
</reference>
<proteinExistence type="predicted"/>
<dbReference type="PRINTS" id="PR00205">
    <property type="entry name" value="CADHERIN"/>
</dbReference>
<name>A0A5F8GXM7_MONDO</name>
<evidence type="ECO:0000256" key="18">
    <source>
        <dbReference type="ARBA" id="ARBA00067497"/>
    </source>
</evidence>
<evidence type="ECO:0000256" key="1">
    <source>
        <dbReference type="ARBA" id="ARBA00004247"/>
    </source>
</evidence>
<evidence type="ECO:0000313" key="22">
    <source>
        <dbReference type="Proteomes" id="UP000002280"/>
    </source>
</evidence>
<feature type="domain" description="Cadherin" evidence="20">
    <location>
        <begin position="581"/>
        <end position="690"/>
    </location>
</feature>
<evidence type="ECO:0000256" key="17">
    <source>
        <dbReference type="ARBA" id="ARBA00064960"/>
    </source>
</evidence>
<dbReference type="AlphaFoldDB" id="A0A5F8GXM7"/>
<evidence type="ECO:0000256" key="11">
    <source>
        <dbReference type="ARBA" id="ARBA00022949"/>
    </source>
</evidence>
<feature type="domain" description="Cadherin" evidence="20">
    <location>
        <begin position="237"/>
        <end position="348"/>
    </location>
</feature>
<comment type="function">
    <text evidence="15">Intermicrovillar adhesion molecule that forms, via its extracellular domain, calcium-dependent heterophilic complexes with CDHR5 on adjacent microvilli. Thereby, controls the packing of microvilli at the apical membrane of epithelial cells. Through its cytoplasmic domain, interacts with microvillus cytoplasmic proteins to form the intermicrovillar adhesion complex/IMAC. This complex plays a central role in microvilli and epithelial brush border differentiation. May also play a role in cell-cell adhesion and contact inhibition in epithelial cells.</text>
</comment>
<feature type="domain" description="Cadherin" evidence="20">
    <location>
        <begin position="78"/>
        <end position="236"/>
    </location>
</feature>
<keyword evidence="9 19" id="KW-0106">Calcium</keyword>
<accession>A0A5F8GXM7</accession>
<keyword evidence="12" id="KW-1133">Transmembrane helix</keyword>
<keyword evidence="3" id="KW-1003">Cell membrane</keyword>
<keyword evidence="14" id="KW-0966">Cell projection</keyword>
<feature type="domain" description="Cadherin" evidence="20">
    <location>
        <begin position="924"/>
        <end position="1024"/>
    </location>
</feature>
<dbReference type="GO" id="GO:0005509">
    <property type="term" value="F:calcium ion binding"/>
    <property type="evidence" value="ECO:0007669"/>
    <property type="project" value="UniProtKB-UniRule"/>
</dbReference>
<dbReference type="FunFam" id="2.60.40.60:FF:000245">
    <property type="entry name" value="Cadherin related family member 2"/>
    <property type="match status" value="1"/>
</dbReference>
<comment type="subunit">
    <text evidence="17">Part of the IMAC/intermicrovillar adhesion complex/intermicrovillar tip-link complex composed of ANKS4B, MYO7B, USH1C, CDHR2 and CDHR5. Interacts with MAST2. Interacts (via cytoplasmic domain) with USH1C and MYO7B; required for proper localization of CDHR2 to microvilli tips and its function in brush border differentiation.</text>
</comment>
<dbReference type="Proteomes" id="UP000002280">
    <property type="component" value="Chromosome 1"/>
</dbReference>
<dbReference type="PROSITE" id="PS00232">
    <property type="entry name" value="CADHERIN_1"/>
    <property type="match status" value="2"/>
</dbReference>
<dbReference type="SUPFAM" id="SSF49313">
    <property type="entry name" value="Cadherin-like"/>
    <property type="match status" value="7"/>
</dbReference>
<evidence type="ECO:0000256" key="3">
    <source>
        <dbReference type="ARBA" id="ARBA00022475"/>
    </source>
</evidence>
<dbReference type="InterPro" id="IPR020894">
    <property type="entry name" value="Cadherin_CS"/>
</dbReference>
<organism evidence="21 22">
    <name type="scientific">Monodelphis domestica</name>
    <name type="common">Gray short-tailed opossum</name>
    <dbReference type="NCBI Taxonomy" id="13616"/>
    <lineage>
        <taxon>Eukaryota</taxon>
        <taxon>Metazoa</taxon>
        <taxon>Chordata</taxon>
        <taxon>Craniata</taxon>
        <taxon>Vertebrata</taxon>
        <taxon>Euteleostomi</taxon>
        <taxon>Mammalia</taxon>
        <taxon>Metatheria</taxon>
        <taxon>Didelphimorphia</taxon>
        <taxon>Didelphidae</taxon>
        <taxon>Monodelphis</taxon>
    </lineage>
</organism>
<dbReference type="Ensembl" id="ENSMODT00000071073.1">
    <property type="protein sequence ID" value="ENSMODP00000052287.1"/>
    <property type="gene ID" value="ENSMODG00000005125.4"/>
</dbReference>
<evidence type="ECO:0000256" key="2">
    <source>
        <dbReference type="ARBA" id="ARBA00004282"/>
    </source>
</evidence>
<keyword evidence="4" id="KW-0597">Phosphoprotein</keyword>
<feature type="domain" description="Cadherin" evidence="20">
    <location>
        <begin position="363"/>
        <end position="475"/>
    </location>
</feature>
<dbReference type="FunFam" id="2.60.40.60:FF:000094">
    <property type="entry name" value="protocadherin gamma-C4 isoform X2"/>
    <property type="match status" value="1"/>
</dbReference>
<gene>
    <name evidence="21" type="primary">CDHR2</name>
</gene>
<dbReference type="GO" id="GO:0016324">
    <property type="term" value="C:apical plasma membrane"/>
    <property type="evidence" value="ECO:0007669"/>
    <property type="project" value="UniProtKB-SubCell"/>
</dbReference>
<evidence type="ECO:0000256" key="4">
    <source>
        <dbReference type="ARBA" id="ARBA00022553"/>
    </source>
</evidence>
<dbReference type="FunFam" id="2.60.40.60:FF:000221">
    <property type="entry name" value="Cadherin related family member 2"/>
    <property type="match status" value="1"/>
</dbReference>
<dbReference type="PROSITE" id="PS50268">
    <property type="entry name" value="CADHERIN_2"/>
    <property type="match status" value="7"/>
</dbReference>
<evidence type="ECO:0000313" key="21">
    <source>
        <dbReference type="Ensembl" id="ENSMODP00000052287.1"/>
    </source>
</evidence>
<reference evidence="21" key="2">
    <citation type="submission" date="2025-08" db="UniProtKB">
        <authorList>
            <consortium name="Ensembl"/>
        </authorList>
    </citation>
    <scope>IDENTIFICATION</scope>
</reference>
<dbReference type="PANTHER" id="PTHR24026:SF133">
    <property type="entry name" value="CADHERIN-RELATED FAMILY MEMBER 2"/>
    <property type="match status" value="1"/>
</dbReference>
<comment type="subcellular location">
    <subcellularLocation>
        <location evidence="1">Apical cell membrane</location>
        <topology evidence="1">Single-pass type I membrane protein</topology>
    </subcellularLocation>
    <subcellularLocation>
        <location evidence="2">Cell junction</location>
    </subcellularLocation>
    <subcellularLocation>
        <location evidence="16">Cell projection</location>
        <location evidence="16">Microvillus membrane</location>
        <topology evidence="16">Single-pass type I membrane protein</topology>
    </subcellularLocation>
</comment>
<keyword evidence="13" id="KW-0472">Membrane</keyword>
<evidence type="ECO:0000256" key="9">
    <source>
        <dbReference type="ARBA" id="ARBA00022837"/>
    </source>
</evidence>
<dbReference type="InterPro" id="IPR015919">
    <property type="entry name" value="Cadherin-like_sf"/>
</dbReference>
<feature type="domain" description="Cadherin" evidence="20">
    <location>
        <begin position="476"/>
        <end position="581"/>
    </location>
</feature>
<protein>
    <recommendedName>
        <fullName evidence="18">Cadherin-related family member 2</fullName>
    </recommendedName>
</protein>
<evidence type="ECO:0000256" key="15">
    <source>
        <dbReference type="ARBA" id="ARBA00059631"/>
    </source>
</evidence>
<dbReference type="PANTHER" id="PTHR24026">
    <property type="entry name" value="FAT ATYPICAL CADHERIN-RELATED"/>
    <property type="match status" value="1"/>
</dbReference>
<dbReference type="FunFam" id="2.60.40.60:FF:000101">
    <property type="entry name" value="FAT atypical cadherin 4"/>
    <property type="match status" value="1"/>
</dbReference>
<evidence type="ECO:0000256" key="19">
    <source>
        <dbReference type="PROSITE-ProRule" id="PRU00043"/>
    </source>
</evidence>
<evidence type="ECO:0000256" key="16">
    <source>
        <dbReference type="ARBA" id="ARBA00060382"/>
    </source>
</evidence>
<dbReference type="Pfam" id="PF00028">
    <property type="entry name" value="Cadherin"/>
    <property type="match status" value="3"/>
</dbReference>
<evidence type="ECO:0000256" key="10">
    <source>
        <dbReference type="ARBA" id="ARBA00022889"/>
    </source>
</evidence>
<reference evidence="21 22" key="1">
    <citation type="journal article" date="2007" name="Nature">
        <title>Genome of the marsupial Monodelphis domestica reveals innovation in non-coding sequences.</title>
        <authorList>
            <person name="Mikkelsen T.S."/>
            <person name="Wakefield M.J."/>
            <person name="Aken B."/>
            <person name="Amemiya C.T."/>
            <person name="Chang J.L."/>
            <person name="Duke S."/>
            <person name="Garber M."/>
            <person name="Gentles A.J."/>
            <person name="Goodstadt L."/>
            <person name="Heger A."/>
            <person name="Jurka J."/>
            <person name="Kamal M."/>
            <person name="Mauceli E."/>
            <person name="Searle S.M."/>
            <person name="Sharpe T."/>
            <person name="Baker M.L."/>
            <person name="Batzer M.A."/>
            <person name="Benos P.V."/>
            <person name="Belov K."/>
            <person name="Clamp M."/>
            <person name="Cook A."/>
            <person name="Cuff J."/>
            <person name="Das R."/>
            <person name="Davidow L."/>
            <person name="Deakin J.E."/>
            <person name="Fazzari M.J."/>
            <person name="Glass J.L."/>
            <person name="Grabherr M."/>
            <person name="Greally J.M."/>
            <person name="Gu W."/>
            <person name="Hore T.A."/>
            <person name="Huttley G.A."/>
            <person name="Kleber M."/>
            <person name="Jirtle R.L."/>
            <person name="Koina E."/>
            <person name="Lee J.T."/>
            <person name="Mahony S."/>
            <person name="Marra M.A."/>
            <person name="Miller R.D."/>
            <person name="Nicholls R.D."/>
            <person name="Oda M."/>
            <person name="Papenfuss A.T."/>
            <person name="Parra Z.E."/>
            <person name="Pollock D.D."/>
            <person name="Ray D.A."/>
            <person name="Schein J.E."/>
            <person name="Speed T.P."/>
            <person name="Thompson K."/>
            <person name="VandeBerg J.L."/>
            <person name="Wade C.M."/>
            <person name="Walker J.A."/>
            <person name="Waters P.D."/>
            <person name="Webber C."/>
            <person name="Weidman J.R."/>
            <person name="Xie X."/>
            <person name="Zody M.C."/>
            <person name="Baldwin J."/>
            <person name="Abdouelleil A."/>
            <person name="Abdulkadir J."/>
            <person name="Abebe A."/>
            <person name="Abera B."/>
            <person name="Abreu J."/>
            <person name="Acer S.C."/>
            <person name="Aftuck L."/>
            <person name="Alexander A."/>
            <person name="An P."/>
            <person name="Anderson E."/>
            <person name="Anderson S."/>
            <person name="Arachi H."/>
            <person name="Azer M."/>
            <person name="Bachantsang P."/>
            <person name="Barry A."/>
            <person name="Bayul T."/>
            <person name="Berlin A."/>
            <person name="Bessette D."/>
            <person name="Bloom T."/>
            <person name="Bloom T."/>
            <person name="Boguslavskiy L."/>
            <person name="Bonnet C."/>
            <person name="Boukhgalter B."/>
            <person name="Bourzgui I."/>
            <person name="Brown A."/>
            <person name="Cahill P."/>
            <person name="Channer S."/>
            <person name="Cheshatsang Y."/>
            <person name="Chuda L."/>
            <person name="Citroen M."/>
            <person name="Collymore A."/>
            <person name="Cooke P."/>
            <person name="Costello M."/>
            <person name="D'Aco K."/>
            <person name="Daza R."/>
            <person name="De Haan G."/>
            <person name="DeGray S."/>
            <person name="DeMaso C."/>
            <person name="Dhargay N."/>
            <person name="Dooley K."/>
            <person name="Dooley E."/>
            <person name="Doricent M."/>
            <person name="Dorje P."/>
            <person name="Dorjee K."/>
            <person name="Dupes A."/>
            <person name="Elong R."/>
            <person name="Falk J."/>
            <person name="Farina A."/>
            <person name="Faro S."/>
            <person name="Ferguson D."/>
            <person name="Fisher S."/>
            <person name="Foley C.D."/>
            <person name="Franke A."/>
            <person name="Friedrich D."/>
            <person name="Gadbois L."/>
            <person name="Gearin G."/>
            <person name="Gearin C.R."/>
            <person name="Giannoukos G."/>
            <person name="Goode T."/>
            <person name="Graham J."/>
            <person name="Grandbois E."/>
            <person name="Grewal S."/>
            <person name="Gyaltsen K."/>
            <person name="Hafez N."/>
            <person name="Hagos B."/>
            <person name="Hall J."/>
            <person name="Henson C."/>
            <person name="Hollinger A."/>
            <person name="Honan T."/>
            <person name="Huard M.D."/>
            <person name="Hughes L."/>
            <person name="Hurhula B."/>
            <person name="Husby M.E."/>
            <person name="Kamat A."/>
            <person name="Kanga B."/>
            <person name="Kashin S."/>
            <person name="Khazanovich D."/>
            <person name="Kisner P."/>
            <person name="Lance K."/>
            <person name="Lara M."/>
            <person name="Lee W."/>
            <person name="Lennon N."/>
            <person name="Letendre F."/>
            <person name="LeVine R."/>
            <person name="Lipovsky A."/>
            <person name="Liu X."/>
            <person name="Liu J."/>
            <person name="Liu S."/>
            <person name="Lokyitsang T."/>
            <person name="Lokyitsang Y."/>
            <person name="Lubonja R."/>
            <person name="Lui A."/>
            <person name="MacDonald P."/>
            <person name="Magnisalis V."/>
            <person name="Maru K."/>
            <person name="Matthews C."/>
            <person name="McCusker W."/>
            <person name="McDonough S."/>
            <person name="Mehta T."/>
            <person name="Meldrim J."/>
            <person name="Meneus L."/>
            <person name="Mihai O."/>
            <person name="Mihalev A."/>
            <person name="Mihova T."/>
            <person name="Mittelman R."/>
            <person name="Mlenga V."/>
            <person name="Montmayeur A."/>
            <person name="Mulrain L."/>
            <person name="Navidi A."/>
            <person name="Naylor J."/>
            <person name="Negash T."/>
            <person name="Nguyen T."/>
            <person name="Nguyen N."/>
            <person name="Nicol R."/>
            <person name="Norbu C."/>
            <person name="Norbu N."/>
            <person name="Novod N."/>
            <person name="O'Neill B."/>
            <person name="Osman S."/>
            <person name="Markiewicz E."/>
            <person name="Oyono O.L."/>
            <person name="Patti C."/>
            <person name="Phunkhang P."/>
            <person name="Pierre F."/>
            <person name="Priest M."/>
            <person name="Raghuraman S."/>
            <person name="Rege F."/>
            <person name="Reyes R."/>
            <person name="Rise C."/>
            <person name="Rogov P."/>
            <person name="Ross K."/>
            <person name="Ryan E."/>
            <person name="Settipalli S."/>
            <person name="Shea T."/>
            <person name="Sherpa N."/>
            <person name="Shi L."/>
            <person name="Shih D."/>
            <person name="Sparrow T."/>
            <person name="Spaulding J."/>
            <person name="Stalker J."/>
            <person name="Stange-Thomann N."/>
            <person name="Stavropoulos S."/>
            <person name="Stone C."/>
            <person name="Strader C."/>
            <person name="Tesfaye S."/>
            <person name="Thomson T."/>
            <person name="Thoulutsang Y."/>
            <person name="Thoulutsang D."/>
            <person name="Topham K."/>
            <person name="Topping I."/>
            <person name="Tsamla T."/>
            <person name="Vassiliev H."/>
            <person name="Vo A."/>
            <person name="Wangchuk T."/>
            <person name="Wangdi T."/>
            <person name="Weiand M."/>
            <person name="Wilkinson J."/>
            <person name="Wilson A."/>
            <person name="Yadav S."/>
            <person name="Young G."/>
            <person name="Yu Q."/>
            <person name="Zembek L."/>
            <person name="Zhong D."/>
            <person name="Zimmer A."/>
            <person name="Zwirko Z."/>
            <person name="Jaffe D.B."/>
            <person name="Alvarez P."/>
            <person name="Brockman W."/>
            <person name="Butler J."/>
            <person name="Chin C."/>
            <person name="Gnerre S."/>
            <person name="MacCallum I."/>
            <person name="Graves J.A."/>
            <person name="Ponting C.P."/>
            <person name="Breen M."/>
            <person name="Samollow P.B."/>
            <person name="Lander E.S."/>
            <person name="Lindblad-Toh K."/>
        </authorList>
    </citation>
    <scope>NUCLEOTIDE SEQUENCE [LARGE SCALE GENOMIC DNA]</scope>
</reference>